<accession>A0A1I4PZ44</accession>
<sequence>MGQEIQQTRFSPRDFTRFRERLAAETRLAREMAAGGAFDAGPPVAGFEIEVCLLDAREAPAPVNAAFLERMNDPLATLELARFNVELNTRPHPLEGTVLSSLHRELTATWRRAEAAAESMGCHAFMTGILPTLDPQHLCPAYMSDMKRYRALNRQVLQARQGRPIHLDIKGREHLVMDQRDVMLEAATTSFQIHLQTPLDTAHRVYNAAILASAPLVAAAANAPFLFGRDLWDETRIPLFEQAVETGGYGDVARGPLRRVSFGSGFARESILECFEENLEHFPPLLPLCEDAPPEQFVHLRLHNGTLWRWNRPLIGFDASGRPHIRIEHRGIPAGPTLVDSLANAAFFYGLVEDLLTHPGGPEGIMAFATARDNFYQAARLGLEAPLHWEGDTPMKARDLILDRLLPRARHGLRRLGLDAGDRDDYLGILAARVDSGQNGARWQRDFAAAHGRDATALVRACRQRQTGDRPVHTWDAAEQRA</sequence>
<dbReference type="Pfam" id="PF04107">
    <property type="entry name" value="GCS2"/>
    <property type="match status" value="1"/>
</dbReference>
<protein>
    <recommendedName>
        <fullName evidence="3">Gamma-glutamyl:cysteine ligase YbdK, ATP-grasp superfamily</fullName>
    </recommendedName>
</protein>
<reference evidence="1 2" key="1">
    <citation type="submission" date="2016-10" db="EMBL/GenBank/DDBJ databases">
        <authorList>
            <person name="de Groot N.N."/>
        </authorList>
    </citation>
    <scope>NUCLEOTIDE SEQUENCE [LARGE SCALE GENOMIC DNA]</scope>
    <source>
        <strain evidence="1 2">DSM 4180</strain>
    </source>
</reference>
<keyword evidence="2" id="KW-1185">Reference proteome</keyword>
<dbReference type="InterPro" id="IPR016602">
    <property type="entry name" value="UCP012666"/>
</dbReference>
<dbReference type="InterPro" id="IPR006336">
    <property type="entry name" value="GCS2"/>
</dbReference>
<evidence type="ECO:0000313" key="2">
    <source>
        <dbReference type="Proteomes" id="UP000199556"/>
    </source>
</evidence>
<dbReference type="InterPro" id="IPR014746">
    <property type="entry name" value="Gln_synth/guanido_kin_cat_dom"/>
</dbReference>
<dbReference type="RefSeq" id="WP_090483714.1">
    <property type="nucleotide sequence ID" value="NZ_FOUO01000003.1"/>
</dbReference>
<dbReference type="InterPro" id="IPR050141">
    <property type="entry name" value="GCL_type2/YbdK_subfam"/>
</dbReference>
<dbReference type="GO" id="GO:0016879">
    <property type="term" value="F:ligase activity, forming carbon-nitrogen bonds"/>
    <property type="evidence" value="ECO:0007669"/>
    <property type="project" value="TreeGrafter"/>
</dbReference>
<proteinExistence type="predicted"/>
<dbReference type="STRING" id="195064.SAMN05421721_1037"/>
<dbReference type="PANTHER" id="PTHR36510">
    <property type="entry name" value="GLUTAMATE--CYSTEINE LIGASE 2-RELATED"/>
    <property type="match status" value="1"/>
</dbReference>
<gene>
    <name evidence="1" type="ORF">SAMN05421721_1037</name>
</gene>
<dbReference type="AlphaFoldDB" id="A0A1I4PZ44"/>
<evidence type="ECO:0008006" key="3">
    <source>
        <dbReference type="Google" id="ProtNLM"/>
    </source>
</evidence>
<dbReference type="Proteomes" id="UP000199556">
    <property type="component" value="Unassembled WGS sequence"/>
</dbReference>
<name>A0A1I4PZ44_ECTMO</name>
<dbReference type="EMBL" id="FOUO01000003">
    <property type="protein sequence ID" value="SFM33072.1"/>
    <property type="molecule type" value="Genomic_DNA"/>
</dbReference>
<evidence type="ECO:0000313" key="1">
    <source>
        <dbReference type="EMBL" id="SFM33072.1"/>
    </source>
</evidence>
<dbReference type="SUPFAM" id="SSF55931">
    <property type="entry name" value="Glutamine synthetase/guanido kinase"/>
    <property type="match status" value="1"/>
</dbReference>
<organism evidence="1 2">
    <name type="scientific">Ectothiorhodospira mobilis</name>
    <dbReference type="NCBI Taxonomy" id="195064"/>
    <lineage>
        <taxon>Bacteria</taxon>
        <taxon>Pseudomonadati</taxon>
        <taxon>Pseudomonadota</taxon>
        <taxon>Gammaproteobacteria</taxon>
        <taxon>Chromatiales</taxon>
        <taxon>Ectothiorhodospiraceae</taxon>
        <taxon>Ectothiorhodospira</taxon>
    </lineage>
</organism>
<dbReference type="Gene3D" id="3.30.590.20">
    <property type="match status" value="1"/>
</dbReference>
<dbReference type="OrthoDB" id="240589at2"/>
<dbReference type="PIRSF" id="PIRSF012666">
    <property type="entry name" value="UCP012666"/>
    <property type="match status" value="1"/>
</dbReference>
<dbReference type="PANTHER" id="PTHR36510:SF3">
    <property type="entry name" value="CONSERVED PROTEIN"/>
    <property type="match status" value="1"/>
</dbReference>